<evidence type="ECO:0000313" key="2">
    <source>
        <dbReference type="EMBL" id="KKY14336.1"/>
    </source>
</evidence>
<dbReference type="Proteomes" id="UP000053317">
    <property type="component" value="Unassembled WGS sequence"/>
</dbReference>
<evidence type="ECO:0000256" key="1">
    <source>
        <dbReference type="SAM" id="MobiDB-lite"/>
    </source>
</evidence>
<sequence length="168" mass="18786">MSPSSIASHFQLPTIPEAAESLESGKSPSAPTKGKKRFRENHQPEASEVSRYFGSYRALQDLASLKLDLCAWVDKNSVAIRSMVEKNNFESKIPTSWTNLDEIAEFTPSKYKHVNEASISHSNPQADTHQGSVDHHYNDDDDDDPIPPEYQYHQQRSTAGRSKSNVPA</sequence>
<organism evidence="2 3">
    <name type="scientific">Phaeomoniella chlamydospora</name>
    <name type="common">Phaeoacremonium chlamydosporum</name>
    <dbReference type="NCBI Taxonomy" id="158046"/>
    <lineage>
        <taxon>Eukaryota</taxon>
        <taxon>Fungi</taxon>
        <taxon>Dikarya</taxon>
        <taxon>Ascomycota</taxon>
        <taxon>Pezizomycotina</taxon>
        <taxon>Eurotiomycetes</taxon>
        <taxon>Chaetothyriomycetidae</taxon>
        <taxon>Phaeomoniellales</taxon>
        <taxon>Phaeomoniellaceae</taxon>
        <taxon>Phaeomoniella</taxon>
    </lineage>
</organism>
<accession>A0A0G2DW18</accession>
<dbReference type="EMBL" id="LCWF01000231">
    <property type="protein sequence ID" value="KKY14336.1"/>
    <property type="molecule type" value="Genomic_DNA"/>
</dbReference>
<comment type="caution">
    <text evidence="2">The sequence shown here is derived from an EMBL/GenBank/DDBJ whole genome shotgun (WGS) entry which is preliminary data.</text>
</comment>
<proteinExistence type="predicted"/>
<reference evidence="2 3" key="2">
    <citation type="submission" date="2015-05" db="EMBL/GenBank/DDBJ databases">
        <authorList>
            <person name="Morales-Cruz A."/>
            <person name="Amrine K.C."/>
            <person name="Cantu D."/>
        </authorList>
    </citation>
    <scope>NUCLEOTIDE SEQUENCE [LARGE SCALE GENOMIC DNA]</scope>
    <source>
        <strain evidence="2">UCRPC4</strain>
    </source>
</reference>
<feature type="region of interest" description="Disordered" evidence="1">
    <location>
        <begin position="17"/>
        <end position="47"/>
    </location>
</feature>
<feature type="region of interest" description="Disordered" evidence="1">
    <location>
        <begin position="119"/>
        <end position="168"/>
    </location>
</feature>
<name>A0A0G2DW18_PHACM</name>
<reference evidence="2 3" key="1">
    <citation type="submission" date="2015-05" db="EMBL/GenBank/DDBJ databases">
        <title>Distinctive expansion of gene families associated with plant cell wall degradation and secondary metabolism in the genomes of grapevine trunk pathogens.</title>
        <authorList>
            <person name="Lawrence D.P."/>
            <person name="Travadon R."/>
            <person name="Rolshausen P.E."/>
            <person name="Baumgartner K."/>
        </authorList>
    </citation>
    <scope>NUCLEOTIDE SEQUENCE [LARGE SCALE GENOMIC DNA]</scope>
    <source>
        <strain evidence="2">UCRPC4</strain>
    </source>
</reference>
<feature type="compositionally biased region" description="Polar residues" evidence="1">
    <location>
        <begin position="119"/>
        <end position="131"/>
    </location>
</feature>
<keyword evidence="3" id="KW-1185">Reference proteome</keyword>
<feature type="compositionally biased region" description="Polar residues" evidence="1">
    <location>
        <begin position="152"/>
        <end position="168"/>
    </location>
</feature>
<dbReference type="AlphaFoldDB" id="A0A0G2DW18"/>
<protein>
    <submittedName>
        <fullName evidence="2">Uncharacterized protein</fullName>
    </submittedName>
</protein>
<gene>
    <name evidence="2" type="ORF">UCRPC4_g06791</name>
</gene>
<evidence type="ECO:0000313" key="3">
    <source>
        <dbReference type="Proteomes" id="UP000053317"/>
    </source>
</evidence>